<dbReference type="NCBIfam" id="TIGR00711">
    <property type="entry name" value="efflux_EmrB"/>
    <property type="match status" value="1"/>
</dbReference>
<proteinExistence type="predicted"/>
<evidence type="ECO:0000256" key="5">
    <source>
        <dbReference type="ARBA" id="ARBA00022989"/>
    </source>
</evidence>
<feature type="transmembrane region" description="Helical" evidence="8">
    <location>
        <begin position="480"/>
        <end position="499"/>
    </location>
</feature>
<feature type="transmembrane region" description="Helical" evidence="8">
    <location>
        <begin position="299"/>
        <end position="319"/>
    </location>
</feature>
<sequence>MPPKLRMSYAVSTLIVSSVTTFLLPLDYTVASVALRDIHRDFSVSFSDQQWVINGYTMAFAALLMAGGGLADLFGRRKVFLSGLALFTAASLLAGLAPAMLWLNVGRVAQGIGAAGMFSSSLALLVQEFTGPRRIHAFAVFGVASGLGASLGPFIGGLAVDLGGWRWAFLLNAPFGIAMLILGLLRTRESKDSHATRLDLKGLVLFSGAVLLAVYSLVMAPQIGWTSFAIIAAVAAAAVLAIAFVLVELRQTYPLIDLRLFTQRTFLGASLAPLVLSVAFWGLFLYTPLYFQGVRGYSPLQAGMAMLPFAIPLFGAGPLGARLANRISSRALLTIGQLLVAAGATLLALAPLDSDWTNYAIGGLVSGLGTGLINGEMSNVAISIVPAHRSGMASGINSTMRIVGMNVGFGGIGAVMAVAVSLDLTAQASRIHGLHQNLSARAIEVATGNINGTADSVPALVRAGFRAAAGHAFATGMRTAFIVGACVALLGAVASFALIRRPQPVTAPEPAGAQPLADAEP</sequence>
<dbReference type="PROSITE" id="PS50850">
    <property type="entry name" value="MFS"/>
    <property type="match status" value="1"/>
</dbReference>
<dbReference type="InterPro" id="IPR011701">
    <property type="entry name" value="MFS"/>
</dbReference>
<evidence type="ECO:0000313" key="11">
    <source>
        <dbReference type="Proteomes" id="UP000288351"/>
    </source>
</evidence>
<comment type="subcellular location">
    <subcellularLocation>
        <location evidence="1">Cell membrane</location>
        <topology evidence="1">Multi-pass membrane protein</topology>
    </subcellularLocation>
</comment>
<feature type="transmembrane region" description="Helical" evidence="8">
    <location>
        <begin position="56"/>
        <end position="74"/>
    </location>
</feature>
<feature type="transmembrane region" description="Helical" evidence="8">
    <location>
        <begin position="224"/>
        <end position="246"/>
    </location>
</feature>
<feature type="transmembrane region" description="Helical" evidence="8">
    <location>
        <begin position="266"/>
        <end position="287"/>
    </location>
</feature>
<comment type="caution">
    <text evidence="10">The sequence shown here is derived from an EMBL/GenBank/DDBJ whole genome shotgun (WGS) entry which is preliminary data.</text>
</comment>
<dbReference type="PRINTS" id="PR01036">
    <property type="entry name" value="TCRTETB"/>
</dbReference>
<dbReference type="Pfam" id="PF07690">
    <property type="entry name" value="MFS_1"/>
    <property type="match status" value="1"/>
</dbReference>
<keyword evidence="7" id="KW-0046">Antibiotic resistance</keyword>
<evidence type="ECO:0000313" key="10">
    <source>
        <dbReference type="EMBL" id="GCB87418.1"/>
    </source>
</evidence>
<keyword evidence="4 8" id="KW-0812">Transmembrane</keyword>
<dbReference type="EMBL" id="BHXC01000001">
    <property type="protein sequence ID" value="GCB87418.1"/>
    <property type="molecule type" value="Genomic_DNA"/>
</dbReference>
<keyword evidence="6 8" id="KW-0472">Membrane</keyword>
<dbReference type="GO" id="GO:0022857">
    <property type="term" value="F:transmembrane transporter activity"/>
    <property type="evidence" value="ECO:0007669"/>
    <property type="project" value="InterPro"/>
</dbReference>
<dbReference type="CDD" id="cd17321">
    <property type="entry name" value="MFS_MMR_MDR_like"/>
    <property type="match status" value="1"/>
</dbReference>
<dbReference type="SUPFAM" id="SSF103473">
    <property type="entry name" value="MFS general substrate transporter"/>
    <property type="match status" value="1"/>
</dbReference>
<gene>
    <name evidence="10" type="primary">stp</name>
    <name evidence="10" type="ORF">SALB_00069</name>
</gene>
<feature type="transmembrane region" description="Helical" evidence="8">
    <location>
        <begin position="331"/>
        <end position="350"/>
    </location>
</feature>
<dbReference type="InterPro" id="IPR005829">
    <property type="entry name" value="Sugar_transporter_CS"/>
</dbReference>
<evidence type="ECO:0000256" key="2">
    <source>
        <dbReference type="ARBA" id="ARBA00022448"/>
    </source>
</evidence>
<evidence type="ECO:0000256" key="4">
    <source>
        <dbReference type="ARBA" id="ARBA00022692"/>
    </source>
</evidence>
<dbReference type="InterPro" id="IPR004638">
    <property type="entry name" value="EmrB-like"/>
</dbReference>
<dbReference type="InterPro" id="IPR036259">
    <property type="entry name" value="MFS_trans_sf"/>
</dbReference>
<evidence type="ECO:0000256" key="8">
    <source>
        <dbReference type="SAM" id="Phobius"/>
    </source>
</evidence>
<reference evidence="10 11" key="1">
    <citation type="journal article" date="2019" name="Microbiol. Resour. Announc.">
        <title>Draft Genome Sequence of the Most Traditional epsilon-Poly-l-Lysine Producer, Streptomyces albulus NBRC14147.</title>
        <authorList>
            <person name="Yamanaka K."/>
            <person name="Hamano Y."/>
        </authorList>
    </citation>
    <scope>NUCLEOTIDE SEQUENCE [LARGE SCALE GENOMIC DNA]</scope>
    <source>
        <strain evidence="10 11">NBRC 14147</strain>
    </source>
</reference>
<dbReference type="RefSeq" id="WP_016575587.1">
    <property type="nucleotide sequence ID" value="NZ_BHXC01000001.1"/>
</dbReference>
<keyword evidence="3" id="KW-1003">Cell membrane</keyword>
<dbReference type="GO" id="GO:0046677">
    <property type="term" value="P:response to antibiotic"/>
    <property type="evidence" value="ECO:0007669"/>
    <property type="project" value="UniProtKB-KW"/>
</dbReference>
<dbReference type="Proteomes" id="UP000288351">
    <property type="component" value="Unassembled WGS sequence"/>
</dbReference>
<evidence type="ECO:0000256" key="7">
    <source>
        <dbReference type="ARBA" id="ARBA00023251"/>
    </source>
</evidence>
<keyword evidence="5 8" id="KW-1133">Transmembrane helix</keyword>
<dbReference type="Gene3D" id="1.20.1250.20">
    <property type="entry name" value="MFS general substrate transporter like domains"/>
    <property type="match status" value="1"/>
</dbReference>
<dbReference type="PANTHER" id="PTHR42718:SF49">
    <property type="entry name" value="EXPORT PROTEIN"/>
    <property type="match status" value="1"/>
</dbReference>
<accession>A0A401QQ16</accession>
<feature type="transmembrane region" description="Helical" evidence="8">
    <location>
        <begin position="165"/>
        <end position="186"/>
    </location>
</feature>
<protein>
    <submittedName>
        <fullName evidence="10">Multidrug resistance protein Stp</fullName>
    </submittedName>
</protein>
<feature type="transmembrane region" description="Helical" evidence="8">
    <location>
        <begin position="198"/>
        <end position="218"/>
    </location>
</feature>
<name>A0A401QQ16_STRNR</name>
<dbReference type="GO" id="GO:0005886">
    <property type="term" value="C:plasma membrane"/>
    <property type="evidence" value="ECO:0007669"/>
    <property type="project" value="UniProtKB-SubCell"/>
</dbReference>
<keyword evidence="2" id="KW-0813">Transport</keyword>
<evidence type="ECO:0000256" key="1">
    <source>
        <dbReference type="ARBA" id="ARBA00004651"/>
    </source>
</evidence>
<feature type="transmembrane region" description="Helical" evidence="8">
    <location>
        <begin position="402"/>
        <end position="422"/>
    </location>
</feature>
<dbReference type="InterPro" id="IPR020846">
    <property type="entry name" value="MFS_dom"/>
</dbReference>
<evidence type="ECO:0000256" key="6">
    <source>
        <dbReference type="ARBA" id="ARBA00023136"/>
    </source>
</evidence>
<organism evidence="10 11">
    <name type="scientific">Streptomyces noursei</name>
    <name type="common">Streptomyces albulus</name>
    <dbReference type="NCBI Taxonomy" id="1971"/>
    <lineage>
        <taxon>Bacteria</taxon>
        <taxon>Bacillati</taxon>
        <taxon>Actinomycetota</taxon>
        <taxon>Actinomycetes</taxon>
        <taxon>Kitasatosporales</taxon>
        <taxon>Streptomycetaceae</taxon>
        <taxon>Streptomyces</taxon>
    </lineage>
</organism>
<feature type="transmembrane region" description="Helical" evidence="8">
    <location>
        <begin position="108"/>
        <end position="126"/>
    </location>
</feature>
<dbReference type="Gene3D" id="1.20.1720.10">
    <property type="entry name" value="Multidrug resistance protein D"/>
    <property type="match status" value="1"/>
</dbReference>
<dbReference type="PROSITE" id="PS00216">
    <property type="entry name" value="SUGAR_TRANSPORT_1"/>
    <property type="match status" value="1"/>
</dbReference>
<evidence type="ECO:0000256" key="3">
    <source>
        <dbReference type="ARBA" id="ARBA00022475"/>
    </source>
</evidence>
<evidence type="ECO:0000259" key="9">
    <source>
        <dbReference type="PROSITE" id="PS50850"/>
    </source>
</evidence>
<feature type="transmembrane region" description="Helical" evidence="8">
    <location>
        <begin position="356"/>
        <end position="373"/>
    </location>
</feature>
<dbReference type="AlphaFoldDB" id="A0A401QQ16"/>
<feature type="transmembrane region" description="Helical" evidence="8">
    <location>
        <begin position="138"/>
        <end position="159"/>
    </location>
</feature>
<feature type="transmembrane region" description="Helical" evidence="8">
    <location>
        <begin position="81"/>
        <end position="102"/>
    </location>
</feature>
<feature type="domain" description="Major facilitator superfamily (MFS) profile" evidence="9">
    <location>
        <begin position="13"/>
        <end position="503"/>
    </location>
</feature>
<dbReference type="PANTHER" id="PTHR42718">
    <property type="entry name" value="MAJOR FACILITATOR SUPERFAMILY MULTIDRUG TRANSPORTER MFSC"/>
    <property type="match status" value="1"/>
</dbReference>